<feature type="chain" id="PRO_5045471645" description="Outer membrane protein beta-barrel domain-containing protein" evidence="1">
    <location>
        <begin position="18"/>
        <end position="409"/>
    </location>
</feature>
<dbReference type="RefSeq" id="WP_264543872.1">
    <property type="nucleotide sequence ID" value="NZ_BAABIP010000007.1"/>
</dbReference>
<evidence type="ECO:0000313" key="2">
    <source>
        <dbReference type="EMBL" id="GAA4762409.1"/>
    </source>
</evidence>
<keyword evidence="1" id="KW-0732">Signal</keyword>
<evidence type="ECO:0000313" key="3">
    <source>
        <dbReference type="Proteomes" id="UP001500141"/>
    </source>
</evidence>
<evidence type="ECO:0008006" key="4">
    <source>
        <dbReference type="Google" id="ProtNLM"/>
    </source>
</evidence>
<comment type="caution">
    <text evidence="2">The sequence shown here is derived from an EMBL/GenBank/DDBJ whole genome shotgun (WGS) entry which is preliminary data.</text>
</comment>
<evidence type="ECO:0000256" key="1">
    <source>
        <dbReference type="SAM" id="SignalP"/>
    </source>
</evidence>
<dbReference type="SUPFAM" id="SSF56925">
    <property type="entry name" value="OMPA-like"/>
    <property type="match status" value="1"/>
</dbReference>
<sequence>MKKITYLLLLLTNVLFAQINFEKGYYIDNSGQKIEGLIKDEDWMNNPTKFLFKKNDNDVENTKSIRDIKEFVIDNFSKYERVEVMIDTSSVDWRRLSYNKNPEWSKKVIFLKLIVDGDAKLYEFTDGTNKKFFYSFKNSAIEQLVYKEYTQPNSTTVIENNTFRQQLWNNVKCSQTEYKTLSKMKYKTSELIKYFLMINNCDGNKSIVETSSQVQNSKGSFWLKVKAGANFSNLTLASNYNVLKNVEFGNKIGPKIGVEFEINLGFNKNKWSVFYEPTYQKYKSEMIKKLYGSDYRYNANITTIDHLLGVKYYMFLNKDSKLFVDAGLFFRQLSGDLQYGSVSGSYMNEYSLENYISFTGGLGFSYKKADFEVRYSKSSIIPTNLGGDSAKFGVISAVFGYKIFDFKKK</sequence>
<protein>
    <recommendedName>
        <fullName evidence="4">Outer membrane protein beta-barrel domain-containing protein</fullName>
    </recommendedName>
</protein>
<gene>
    <name evidence="2" type="ORF">GCM10023230_09660</name>
</gene>
<keyword evidence="3" id="KW-1185">Reference proteome</keyword>
<name>A0ABP8ZPF4_9FLAO</name>
<reference evidence="3" key="1">
    <citation type="journal article" date="2019" name="Int. J. Syst. Evol. Microbiol.">
        <title>The Global Catalogue of Microorganisms (GCM) 10K type strain sequencing project: providing services to taxonomists for standard genome sequencing and annotation.</title>
        <authorList>
            <consortium name="The Broad Institute Genomics Platform"/>
            <consortium name="The Broad Institute Genome Sequencing Center for Infectious Disease"/>
            <person name="Wu L."/>
            <person name="Ma J."/>
        </authorList>
    </citation>
    <scope>NUCLEOTIDE SEQUENCE [LARGE SCALE GENOMIC DNA]</scope>
    <source>
        <strain evidence="3">JCM 18198</strain>
    </source>
</reference>
<organism evidence="2 3">
    <name type="scientific">Flavobacterium hankyongi</name>
    <dbReference type="NCBI Taxonomy" id="1176532"/>
    <lineage>
        <taxon>Bacteria</taxon>
        <taxon>Pseudomonadati</taxon>
        <taxon>Bacteroidota</taxon>
        <taxon>Flavobacteriia</taxon>
        <taxon>Flavobacteriales</taxon>
        <taxon>Flavobacteriaceae</taxon>
        <taxon>Flavobacterium</taxon>
    </lineage>
</organism>
<dbReference type="EMBL" id="BAABIP010000007">
    <property type="protein sequence ID" value="GAA4762409.1"/>
    <property type="molecule type" value="Genomic_DNA"/>
</dbReference>
<dbReference type="Proteomes" id="UP001500141">
    <property type="component" value="Unassembled WGS sequence"/>
</dbReference>
<feature type="signal peptide" evidence="1">
    <location>
        <begin position="1"/>
        <end position="17"/>
    </location>
</feature>
<accession>A0ABP8ZPF4</accession>
<dbReference type="InterPro" id="IPR011250">
    <property type="entry name" value="OMP/PagP_B-barrel"/>
</dbReference>
<proteinExistence type="predicted"/>